<protein>
    <submittedName>
        <fullName evidence="2">Uncharacterized protein</fullName>
    </submittedName>
</protein>
<feature type="region of interest" description="Disordered" evidence="1">
    <location>
        <begin position="1"/>
        <end position="92"/>
    </location>
</feature>
<feature type="compositionally biased region" description="Polar residues" evidence="1">
    <location>
        <begin position="81"/>
        <end position="92"/>
    </location>
</feature>
<feature type="compositionally biased region" description="Polar residues" evidence="1">
    <location>
        <begin position="24"/>
        <end position="41"/>
    </location>
</feature>
<dbReference type="Proteomes" id="UP001195483">
    <property type="component" value="Unassembled WGS sequence"/>
</dbReference>
<evidence type="ECO:0000256" key="1">
    <source>
        <dbReference type="SAM" id="MobiDB-lite"/>
    </source>
</evidence>
<accession>A0AAE0RPF1</accession>
<reference evidence="2" key="1">
    <citation type="journal article" date="2021" name="Genome Biol. Evol.">
        <title>A High-Quality Reference Genome for a Parasitic Bivalve with Doubly Uniparental Inheritance (Bivalvia: Unionida).</title>
        <authorList>
            <person name="Smith C.H."/>
        </authorList>
    </citation>
    <scope>NUCLEOTIDE SEQUENCE</scope>
    <source>
        <strain evidence="2">CHS0354</strain>
    </source>
</reference>
<name>A0AAE0RPF1_9BIVA</name>
<comment type="caution">
    <text evidence="2">The sequence shown here is derived from an EMBL/GenBank/DDBJ whole genome shotgun (WGS) entry which is preliminary data.</text>
</comment>
<evidence type="ECO:0000313" key="2">
    <source>
        <dbReference type="EMBL" id="KAK3577204.1"/>
    </source>
</evidence>
<proteinExistence type="predicted"/>
<feature type="compositionally biased region" description="Basic residues" evidence="1">
    <location>
        <begin position="71"/>
        <end position="80"/>
    </location>
</feature>
<evidence type="ECO:0000313" key="3">
    <source>
        <dbReference type="Proteomes" id="UP001195483"/>
    </source>
</evidence>
<dbReference type="EMBL" id="JAEAOA010001813">
    <property type="protein sequence ID" value="KAK3577204.1"/>
    <property type="molecule type" value="Genomic_DNA"/>
</dbReference>
<reference evidence="2" key="2">
    <citation type="journal article" date="2021" name="Genome Biol. Evol.">
        <title>Developing a high-quality reference genome for a parasitic bivalve with doubly uniparental inheritance (Bivalvia: Unionida).</title>
        <authorList>
            <person name="Smith C.H."/>
        </authorList>
    </citation>
    <scope>NUCLEOTIDE SEQUENCE</scope>
    <source>
        <strain evidence="2">CHS0354</strain>
        <tissue evidence="2">Mantle</tissue>
    </source>
</reference>
<keyword evidence="3" id="KW-1185">Reference proteome</keyword>
<feature type="compositionally biased region" description="Basic residues" evidence="1">
    <location>
        <begin position="1"/>
        <end position="12"/>
    </location>
</feature>
<gene>
    <name evidence="2" type="ORF">CHS0354_030475</name>
</gene>
<sequence>MTHARRKIQRAPHRPEELPKEAPNTRTQHPSPQANTPTAADSRTERGIGQLIIKYISLPPSQGLPGLWPHTRPHRPRQRRSYTPASSANNQT</sequence>
<organism evidence="2 3">
    <name type="scientific">Potamilus streckersoni</name>
    <dbReference type="NCBI Taxonomy" id="2493646"/>
    <lineage>
        <taxon>Eukaryota</taxon>
        <taxon>Metazoa</taxon>
        <taxon>Spiralia</taxon>
        <taxon>Lophotrochozoa</taxon>
        <taxon>Mollusca</taxon>
        <taxon>Bivalvia</taxon>
        <taxon>Autobranchia</taxon>
        <taxon>Heteroconchia</taxon>
        <taxon>Palaeoheterodonta</taxon>
        <taxon>Unionida</taxon>
        <taxon>Unionoidea</taxon>
        <taxon>Unionidae</taxon>
        <taxon>Ambleminae</taxon>
        <taxon>Lampsilini</taxon>
        <taxon>Potamilus</taxon>
    </lineage>
</organism>
<reference evidence="2" key="3">
    <citation type="submission" date="2023-05" db="EMBL/GenBank/DDBJ databases">
        <authorList>
            <person name="Smith C.H."/>
        </authorList>
    </citation>
    <scope>NUCLEOTIDE SEQUENCE</scope>
    <source>
        <strain evidence="2">CHS0354</strain>
        <tissue evidence="2">Mantle</tissue>
    </source>
</reference>
<dbReference type="AlphaFoldDB" id="A0AAE0RPF1"/>